<keyword evidence="2" id="KW-1185">Reference proteome</keyword>
<dbReference type="EMBL" id="PITI01003095">
    <property type="protein sequence ID" value="TBT97166.1"/>
    <property type="molecule type" value="Genomic_DNA"/>
</dbReference>
<name>A0A4Q9KR79_9MICR</name>
<protein>
    <submittedName>
        <fullName evidence="1">Uncharacterized protein</fullName>
    </submittedName>
</protein>
<comment type="caution">
    <text evidence="1">The sequence shown here is derived from an EMBL/GenBank/DDBJ whole genome shotgun (WGS) entry which is preliminary data.</text>
</comment>
<gene>
    <name evidence="1" type="ORF">CWI36_3095p0010</name>
</gene>
<dbReference type="VEuPathDB" id="MicrosporidiaDB:CWI39_2626p0010"/>
<reference evidence="1 2" key="1">
    <citation type="submission" date="2017-12" db="EMBL/GenBank/DDBJ databases">
        <authorList>
            <person name="Pombert J.-F."/>
            <person name="Haag K.L."/>
            <person name="Ebert D."/>
        </authorList>
    </citation>
    <scope>NUCLEOTIDE SEQUENCE [LARGE SCALE GENOMIC DNA]</scope>
    <source>
        <strain evidence="1">BE-OM-2</strain>
    </source>
</reference>
<proteinExistence type="predicted"/>
<dbReference type="Proteomes" id="UP000291404">
    <property type="component" value="Unassembled WGS sequence"/>
</dbReference>
<feature type="non-terminal residue" evidence="1">
    <location>
        <position position="1"/>
    </location>
</feature>
<organism evidence="1 2">
    <name type="scientific">Hamiltosporidium magnivora</name>
    <dbReference type="NCBI Taxonomy" id="148818"/>
    <lineage>
        <taxon>Eukaryota</taxon>
        <taxon>Fungi</taxon>
        <taxon>Fungi incertae sedis</taxon>
        <taxon>Microsporidia</taxon>
        <taxon>Dubosqiidae</taxon>
        <taxon>Hamiltosporidium</taxon>
    </lineage>
</organism>
<dbReference type="STRING" id="148818.A0A4Q9KR79"/>
<dbReference type="AlphaFoldDB" id="A0A4Q9KR79"/>
<accession>A0A4Q9KR79</accession>
<evidence type="ECO:0000313" key="1">
    <source>
        <dbReference type="EMBL" id="TBT97166.1"/>
    </source>
</evidence>
<sequence>EENAADTQWILEIASDVHDEFTETVNTATIIIAEDFGSDSKIFLDVAKHFKNYRERIIVNNNSNNQVLIKKRLHMNTKTKRAPFGSFYENSVLTVTVILMNNMIEGENNDGDTRTVFKGIIKRI</sequence>
<dbReference type="VEuPathDB" id="MicrosporidiaDB:CWI36_3095p0010"/>
<evidence type="ECO:0000313" key="2">
    <source>
        <dbReference type="Proteomes" id="UP000291404"/>
    </source>
</evidence>